<feature type="domain" description="SAM" evidence="7">
    <location>
        <begin position="251"/>
        <end position="313"/>
    </location>
</feature>
<evidence type="ECO:0000259" key="7">
    <source>
        <dbReference type="PROSITE" id="PS50105"/>
    </source>
</evidence>
<dbReference type="CDD" id="cd13316">
    <property type="entry name" value="PH_Boi"/>
    <property type="match status" value="1"/>
</dbReference>
<feature type="domain" description="SH3" evidence="5">
    <location>
        <begin position="1"/>
        <end position="62"/>
    </location>
</feature>
<dbReference type="Gene3D" id="1.10.150.50">
    <property type="entry name" value="Transcription Factor, Ets-1"/>
    <property type="match status" value="1"/>
</dbReference>
<dbReference type="InterPro" id="IPR011993">
    <property type="entry name" value="PH-like_dom_sf"/>
</dbReference>
<evidence type="ECO:0000259" key="6">
    <source>
        <dbReference type="PROSITE" id="PS50003"/>
    </source>
</evidence>
<dbReference type="Pfam" id="PF00169">
    <property type="entry name" value="PH"/>
    <property type="match status" value="1"/>
</dbReference>
<feature type="region of interest" description="Disordered" evidence="4">
    <location>
        <begin position="184"/>
        <end position="250"/>
    </location>
</feature>
<dbReference type="Proteomes" id="UP001164286">
    <property type="component" value="Unassembled WGS sequence"/>
</dbReference>
<dbReference type="PROSITE" id="PS50002">
    <property type="entry name" value="SH3"/>
    <property type="match status" value="1"/>
</dbReference>
<proteinExistence type="predicted"/>
<evidence type="ECO:0000313" key="8">
    <source>
        <dbReference type="EMBL" id="KAI9637419.1"/>
    </source>
</evidence>
<dbReference type="SMART" id="SM00233">
    <property type="entry name" value="PH"/>
    <property type="match status" value="1"/>
</dbReference>
<feature type="region of interest" description="Disordered" evidence="4">
    <location>
        <begin position="312"/>
        <end position="372"/>
    </location>
</feature>
<evidence type="ECO:0000256" key="2">
    <source>
        <dbReference type="ARBA" id="ARBA00022553"/>
    </source>
</evidence>
<dbReference type="Gene3D" id="2.30.29.30">
    <property type="entry name" value="Pleckstrin-homology domain (PH domain)/Phosphotyrosine-binding domain (PTB)"/>
    <property type="match status" value="1"/>
</dbReference>
<feature type="region of interest" description="Disordered" evidence="4">
    <location>
        <begin position="588"/>
        <end position="650"/>
    </location>
</feature>
<evidence type="ECO:0000313" key="9">
    <source>
        <dbReference type="Proteomes" id="UP001164286"/>
    </source>
</evidence>
<feature type="region of interest" description="Disordered" evidence="4">
    <location>
        <begin position="63"/>
        <end position="108"/>
    </location>
</feature>
<dbReference type="SUPFAM" id="SSF47769">
    <property type="entry name" value="SAM/Pointed domain"/>
    <property type="match status" value="1"/>
</dbReference>
<dbReference type="EMBL" id="JAKWFO010000004">
    <property type="protein sequence ID" value="KAI9637419.1"/>
    <property type="molecule type" value="Genomic_DNA"/>
</dbReference>
<feature type="compositionally biased region" description="Pro residues" evidence="4">
    <location>
        <begin position="69"/>
        <end position="84"/>
    </location>
</feature>
<feature type="compositionally biased region" description="Polar residues" evidence="4">
    <location>
        <begin position="353"/>
        <end position="367"/>
    </location>
</feature>
<dbReference type="InterPro" id="IPR001849">
    <property type="entry name" value="PH_domain"/>
</dbReference>
<feature type="compositionally biased region" description="Polar residues" evidence="4">
    <location>
        <begin position="207"/>
        <end position="216"/>
    </location>
</feature>
<dbReference type="SMART" id="SM00326">
    <property type="entry name" value="SH3"/>
    <property type="match status" value="1"/>
</dbReference>
<dbReference type="GO" id="GO:0042147">
    <property type="term" value="P:retrograde transport, endosome to Golgi"/>
    <property type="evidence" value="ECO:0007669"/>
    <property type="project" value="TreeGrafter"/>
</dbReference>
<dbReference type="InterPro" id="IPR001452">
    <property type="entry name" value="SH3_domain"/>
</dbReference>
<dbReference type="PANTHER" id="PTHR22902">
    <property type="entry name" value="SESQUIPEDALIAN"/>
    <property type="match status" value="1"/>
</dbReference>
<feature type="compositionally biased region" description="Polar residues" evidence="4">
    <location>
        <begin position="433"/>
        <end position="458"/>
    </location>
</feature>
<dbReference type="InterPro" id="IPR036028">
    <property type="entry name" value="SH3-like_dom_sf"/>
</dbReference>
<feature type="region of interest" description="Disordered" evidence="4">
    <location>
        <begin position="421"/>
        <end position="458"/>
    </location>
</feature>
<dbReference type="InterPro" id="IPR045188">
    <property type="entry name" value="Boi1/Boi2-like"/>
</dbReference>
<dbReference type="InterPro" id="IPR013761">
    <property type="entry name" value="SAM/pointed_sf"/>
</dbReference>
<organism evidence="8 9">
    <name type="scientific">Dioszegia hungarica</name>
    <dbReference type="NCBI Taxonomy" id="4972"/>
    <lineage>
        <taxon>Eukaryota</taxon>
        <taxon>Fungi</taxon>
        <taxon>Dikarya</taxon>
        <taxon>Basidiomycota</taxon>
        <taxon>Agaricomycotina</taxon>
        <taxon>Tremellomycetes</taxon>
        <taxon>Tremellales</taxon>
        <taxon>Bulleribasidiaceae</taxon>
        <taxon>Dioszegia</taxon>
    </lineage>
</organism>
<keyword evidence="9" id="KW-1185">Reference proteome</keyword>
<accession>A0AA38HEJ3</accession>
<dbReference type="AlphaFoldDB" id="A0AA38HEJ3"/>
<dbReference type="Pfam" id="PF00018">
    <property type="entry name" value="SH3_1"/>
    <property type="match status" value="1"/>
</dbReference>
<dbReference type="SMART" id="SM00454">
    <property type="entry name" value="SAM"/>
    <property type="match status" value="1"/>
</dbReference>
<dbReference type="RefSeq" id="XP_052947196.1">
    <property type="nucleotide sequence ID" value="XM_053089419.1"/>
</dbReference>
<evidence type="ECO:0000256" key="4">
    <source>
        <dbReference type="SAM" id="MobiDB-lite"/>
    </source>
</evidence>
<dbReference type="GeneID" id="77728624"/>
<feature type="domain" description="PH" evidence="6">
    <location>
        <begin position="473"/>
        <end position="567"/>
    </location>
</feature>
<keyword evidence="2" id="KW-0597">Phosphoprotein</keyword>
<evidence type="ECO:0000259" key="5">
    <source>
        <dbReference type="PROSITE" id="PS50002"/>
    </source>
</evidence>
<dbReference type="Gene3D" id="2.30.30.40">
    <property type="entry name" value="SH3 Domains"/>
    <property type="match status" value="1"/>
</dbReference>
<dbReference type="PANTHER" id="PTHR22902:SF27">
    <property type="entry name" value="PLECKSTRIN HOMOLOGY DOMAIN-CONTAINING FAMILY A MEMBER 3"/>
    <property type="match status" value="1"/>
</dbReference>
<dbReference type="GO" id="GO:0007032">
    <property type="term" value="P:endosome organization"/>
    <property type="evidence" value="ECO:0007669"/>
    <property type="project" value="TreeGrafter"/>
</dbReference>
<gene>
    <name evidence="8" type="ORF">MKK02DRAFT_36404</name>
</gene>
<dbReference type="PROSITE" id="PS50003">
    <property type="entry name" value="PH_DOMAIN"/>
    <property type="match status" value="1"/>
</dbReference>
<dbReference type="PROSITE" id="PS50105">
    <property type="entry name" value="SAM_DOMAIN"/>
    <property type="match status" value="1"/>
</dbReference>
<dbReference type="CDD" id="cd00174">
    <property type="entry name" value="SH3"/>
    <property type="match status" value="1"/>
</dbReference>
<evidence type="ECO:0000256" key="3">
    <source>
        <dbReference type="PROSITE-ProRule" id="PRU00192"/>
    </source>
</evidence>
<evidence type="ECO:0000256" key="1">
    <source>
        <dbReference type="ARBA" id="ARBA00022443"/>
    </source>
</evidence>
<comment type="caution">
    <text evidence="8">The sequence shown here is derived from an EMBL/GenBank/DDBJ whole genome shotgun (WGS) entry which is preliminary data.</text>
</comment>
<keyword evidence="1 3" id="KW-0728">SH3 domain</keyword>
<dbReference type="GO" id="GO:0001881">
    <property type="term" value="P:receptor recycling"/>
    <property type="evidence" value="ECO:0007669"/>
    <property type="project" value="TreeGrafter"/>
</dbReference>
<dbReference type="GO" id="GO:0005769">
    <property type="term" value="C:early endosome"/>
    <property type="evidence" value="ECO:0007669"/>
    <property type="project" value="TreeGrafter"/>
</dbReference>
<dbReference type="Pfam" id="PF07647">
    <property type="entry name" value="SAM_2"/>
    <property type="match status" value="1"/>
</dbReference>
<name>A0AA38HEJ3_9TREE</name>
<dbReference type="GO" id="GO:0055037">
    <property type="term" value="C:recycling endosome"/>
    <property type="evidence" value="ECO:0007669"/>
    <property type="project" value="TreeGrafter"/>
</dbReference>
<dbReference type="GO" id="GO:0005802">
    <property type="term" value="C:trans-Golgi network"/>
    <property type="evidence" value="ECO:0007669"/>
    <property type="project" value="TreeGrafter"/>
</dbReference>
<feature type="compositionally biased region" description="Polar residues" evidence="4">
    <location>
        <begin position="315"/>
        <end position="324"/>
    </location>
</feature>
<dbReference type="SUPFAM" id="SSF50044">
    <property type="entry name" value="SH3-domain"/>
    <property type="match status" value="1"/>
</dbReference>
<dbReference type="PRINTS" id="PR00452">
    <property type="entry name" value="SH3DOMAIN"/>
</dbReference>
<dbReference type="GO" id="GO:0005829">
    <property type="term" value="C:cytosol"/>
    <property type="evidence" value="ECO:0007669"/>
    <property type="project" value="GOC"/>
</dbReference>
<protein>
    <submittedName>
        <fullName evidence="8">Uncharacterized protein</fullName>
    </submittedName>
</protein>
<dbReference type="InterPro" id="IPR001660">
    <property type="entry name" value="SAM"/>
</dbReference>
<reference evidence="8" key="1">
    <citation type="journal article" date="2022" name="G3 (Bethesda)">
        <title>High quality genome of the basidiomycete yeast Dioszegia hungarica PDD-24b-2 isolated from cloud water.</title>
        <authorList>
            <person name="Jarrige D."/>
            <person name="Haridas S."/>
            <person name="Bleykasten-Grosshans C."/>
            <person name="Joly M."/>
            <person name="Nadalig T."/>
            <person name="Sancelme M."/>
            <person name="Vuilleumier S."/>
            <person name="Grigoriev I.V."/>
            <person name="Amato P."/>
            <person name="Bringel F."/>
        </authorList>
    </citation>
    <scope>NUCLEOTIDE SEQUENCE</scope>
    <source>
        <strain evidence="8">PDD-24b-2</strain>
    </source>
</reference>
<dbReference type="SUPFAM" id="SSF50729">
    <property type="entry name" value="PH domain-like"/>
    <property type="match status" value="1"/>
</dbReference>
<sequence>MLIVTAVHTFVAEHGDELEFTAGEPIEVIERDDDFGDGWWRGRNTKGEEGLFPATYITETPVADAPASTPAPAPIQRSPTPPSPKALSPQPSHQEIPEVAPDQGEPVGNGVLATTAAAIGAAAVGATTVIGKTIGEIEHAIESIAKPNEESLGIGSDTRARLAAQAQLANEERDMHRISGGVAGLVYSDESEDEEEEKRRSLRNGKAPNTLSSLQPAPTMPSTPPLETAQRSHPLSSSQSSAAPSGPASTWGVDEVVQWAKSKGFEEWPKFQEHEISGDLLLELDANLLKELDIPQFGKRLRIAQAISELRRPASISSMSSPAQGTRGMSAPPNTFAMPPGSPPPSTTPPLSADSNSIHSRKVSTTSIPPPMHSINETVASTPVSVPPSPVTPGSVVKRESFGSVGHRKGKLSLDNKERLSFFGRSRKPAPTTPSDTRNTTRSIQPQVHQMQPASPQESPVIANASALKQIGTPDHSGYMKKKGDRYGWKSRFFVLKGAHLYYLASEQEDRVKGHIPLQGHRVIVDENTNPGSYGFRLVGANKTHYFSSAEQGAIRGWMKALMKATIARDYSVAVTSSCNIPTIPLAEAQALSPRPPSPASRDATQRATRRENTNTLTPHDASILMSLDNTKRASLMPSRPNKDMRRPSASQLSDADLVVWVNSVLPSQYPRVTSIPQSFVSGEVIFLMVRSLSGIDPQPPVPPAAFNPEADGLPGVEGLFAMMDMLVDAGVDPVGVTLNEVRSGDGAAIARLLDSIRTWQQ</sequence>
<feature type="compositionally biased region" description="Low complexity" evidence="4">
    <location>
        <begin position="232"/>
        <end position="249"/>
    </location>
</feature>